<dbReference type="AlphaFoldDB" id="A0A9D1VTB3"/>
<name>A0A9D1VTB3_9FIRM</name>
<reference evidence="2" key="2">
    <citation type="submission" date="2021-04" db="EMBL/GenBank/DDBJ databases">
        <authorList>
            <person name="Gilroy R."/>
        </authorList>
    </citation>
    <scope>NUCLEOTIDE SEQUENCE</scope>
    <source>
        <strain evidence="2">26628</strain>
    </source>
</reference>
<evidence type="ECO:0000313" key="3">
    <source>
        <dbReference type="Proteomes" id="UP000824249"/>
    </source>
</evidence>
<protein>
    <submittedName>
        <fullName evidence="2">Cache domain-containing protein</fullName>
    </submittedName>
</protein>
<feature type="transmembrane region" description="Helical" evidence="1">
    <location>
        <begin position="12"/>
        <end position="37"/>
    </location>
</feature>
<dbReference type="EMBL" id="DXFD01000015">
    <property type="protein sequence ID" value="HIX46272.1"/>
    <property type="molecule type" value="Genomic_DNA"/>
</dbReference>
<gene>
    <name evidence="2" type="ORF">H9737_01105</name>
</gene>
<dbReference type="Proteomes" id="UP000824249">
    <property type="component" value="Unassembled WGS sequence"/>
</dbReference>
<keyword evidence="1" id="KW-1133">Transmembrane helix</keyword>
<evidence type="ECO:0000313" key="2">
    <source>
        <dbReference type="EMBL" id="HIX46272.1"/>
    </source>
</evidence>
<keyword evidence="1" id="KW-0812">Transmembrane</keyword>
<proteinExistence type="predicted"/>
<reference evidence="2" key="1">
    <citation type="journal article" date="2021" name="PeerJ">
        <title>Extensive microbial diversity within the chicken gut microbiome revealed by metagenomics and culture.</title>
        <authorList>
            <person name="Gilroy R."/>
            <person name="Ravi A."/>
            <person name="Getino M."/>
            <person name="Pursley I."/>
            <person name="Horton D.L."/>
            <person name="Alikhan N.F."/>
            <person name="Baker D."/>
            <person name="Gharbi K."/>
            <person name="Hall N."/>
            <person name="Watson M."/>
            <person name="Adriaenssens E.M."/>
            <person name="Foster-Nyarko E."/>
            <person name="Jarju S."/>
            <person name="Secka A."/>
            <person name="Antonio M."/>
            <person name="Oren A."/>
            <person name="Chaudhuri R.R."/>
            <person name="La Ragione R."/>
            <person name="Hildebrand F."/>
            <person name="Pallen M.J."/>
        </authorList>
    </citation>
    <scope>NUCLEOTIDE SEQUENCE</scope>
    <source>
        <strain evidence="2">26628</strain>
    </source>
</reference>
<accession>A0A9D1VTB3</accession>
<feature type="transmembrane region" description="Helical" evidence="1">
    <location>
        <begin position="272"/>
        <end position="293"/>
    </location>
</feature>
<evidence type="ECO:0000256" key="1">
    <source>
        <dbReference type="SAM" id="Phobius"/>
    </source>
</evidence>
<dbReference type="CDD" id="cd18773">
    <property type="entry name" value="PDC1_HK_sensor"/>
    <property type="match status" value="1"/>
</dbReference>
<organism evidence="2 3">
    <name type="scientific">Candidatus Borkfalkia faecigallinarum</name>
    <dbReference type="NCBI Taxonomy" id="2838509"/>
    <lineage>
        <taxon>Bacteria</taxon>
        <taxon>Bacillati</taxon>
        <taxon>Bacillota</taxon>
        <taxon>Clostridia</taxon>
        <taxon>Christensenellales</taxon>
        <taxon>Christensenellaceae</taxon>
        <taxon>Candidatus Borkfalkia</taxon>
    </lineage>
</organism>
<keyword evidence="1" id="KW-0472">Membrane</keyword>
<comment type="caution">
    <text evidence="2">The sequence shown here is derived from an EMBL/GenBank/DDBJ whole genome shotgun (WGS) entry which is preliminary data.</text>
</comment>
<sequence>MFQKTKKRFYRTLMLIALLLVVLIVAPSIFLFTNIFYSTYESMAKNQLDRGISAGRMFVDSIMSTTDNLALNRQLIETLDGTRSGSLAPLLDSTCTYSLDIAAITVYGENGAVYTSSGVTNPPSAAELASLADIAEFFADEDADEYVSLRTSAIIKAYDNAPYDARAGIISYCRKVYAEDGSLLGCIFADIFPHELFERFNMTDGGADGSVILIAFGGGHFSSEGGEAAQEYLRAEADTSVGGRLVIASTRNFYGGTIRAAVPLAPFYQNTLLIAAIILLCGGALLYAAHWIARIAADWVTNRLNGLLQQMIESSRKINSL</sequence>